<evidence type="ECO:0000259" key="1">
    <source>
        <dbReference type="Pfam" id="PF10543"/>
    </source>
</evidence>
<proteinExistence type="predicted"/>
<sequence length="182" mass="21219">MAKDKSIVGIPDEVIINKIIILRDKKVMIDRDLAALYGVTTKRLNEQVKRNQKRFPDDFMFQITKEEKEMIILKFSHHAPMKYSAALPYVFTEHGAVMLASVLNSDKAIEVNIQIVRVFIQIRQVLLDNIELRLEIASIKNKVDNQNKNIELVFKYLDEFLEKKEDSRPERKSIGYRIGSKK</sequence>
<organism evidence="2 3">
    <name type="scientific">Candidatus Pedobacter colombiensis</name>
    <dbReference type="NCBI Taxonomy" id="3121371"/>
    <lineage>
        <taxon>Bacteria</taxon>
        <taxon>Pseudomonadati</taxon>
        <taxon>Bacteroidota</taxon>
        <taxon>Sphingobacteriia</taxon>
        <taxon>Sphingobacteriales</taxon>
        <taxon>Sphingobacteriaceae</taxon>
        <taxon>Pedobacter</taxon>
    </lineage>
</organism>
<protein>
    <submittedName>
        <fullName evidence="2">ORF6N domain-containing protein</fullName>
    </submittedName>
</protein>
<name>A0AAJ5W9R2_9SPHI</name>
<dbReference type="Pfam" id="PF10543">
    <property type="entry name" value="ORF6N"/>
    <property type="match status" value="1"/>
</dbReference>
<evidence type="ECO:0000313" key="3">
    <source>
        <dbReference type="Proteomes" id="UP001214530"/>
    </source>
</evidence>
<dbReference type="EMBL" id="CP119313">
    <property type="protein sequence ID" value="WEK20315.1"/>
    <property type="molecule type" value="Genomic_DNA"/>
</dbReference>
<dbReference type="InterPro" id="IPR018873">
    <property type="entry name" value="KilA-N_DNA-bd_domain"/>
</dbReference>
<feature type="domain" description="KilA-N DNA-binding" evidence="1">
    <location>
        <begin position="17"/>
        <end position="102"/>
    </location>
</feature>
<dbReference type="AlphaFoldDB" id="A0AAJ5W9R2"/>
<gene>
    <name evidence="2" type="ORF">P0Y49_04070</name>
</gene>
<reference evidence="2" key="1">
    <citation type="submission" date="2023-03" db="EMBL/GenBank/DDBJ databases">
        <title>Andean soil-derived lignocellulolytic bacterial consortium as a source of novel taxa and putative plastic-active enzymes.</title>
        <authorList>
            <person name="Diaz-Garcia L."/>
            <person name="Chuvochina M."/>
            <person name="Feuerriegel G."/>
            <person name="Bunk B."/>
            <person name="Sproer C."/>
            <person name="Streit W.R."/>
            <person name="Rodriguez L.M."/>
            <person name="Overmann J."/>
            <person name="Jimenez D.J."/>
        </authorList>
    </citation>
    <scope>NUCLEOTIDE SEQUENCE</scope>
    <source>
        <strain evidence="2">MAG 3858</strain>
    </source>
</reference>
<dbReference type="Proteomes" id="UP001214530">
    <property type="component" value="Chromosome"/>
</dbReference>
<accession>A0AAJ5W9R2</accession>
<evidence type="ECO:0000313" key="2">
    <source>
        <dbReference type="EMBL" id="WEK20315.1"/>
    </source>
</evidence>